<comment type="catalytic activity">
    <reaction evidence="7">
        <text>L-glutamate + H(+) = 4-aminobutanoate + CO2</text>
        <dbReference type="Rhea" id="RHEA:17785"/>
        <dbReference type="ChEBI" id="CHEBI:15378"/>
        <dbReference type="ChEBI" id="CHEBI:16526"/>
        <dbReference type="ChEBI" id="CHEBI:29985"/>
        <dbReference type="ChEBI" id="CHEBI:59888"/>
        <dbReference type="EC" id="4.1.1.15"/>
    </reaction>
</comment>
<keyword evidence="4 8" id="KW-0663">Pyridoxal phosphate</keyword>
<dbReference type="InterPro" id="IPR015424">
    <property type="entry name" value="PyrdxlP-dep_Trfase"/>
</dbReference>
<accession>A0A376TXG3</accession>
<comment type="function">
    <text evidence="6">Converts glutamate to gamma-aminobutyrate (GABA), consuming one intracellular proton in the reaction. The gad system helps to maintain a near-neutral intracellular pH when cells are exposed to extremely acidic conditions. The ability to survive transit through the acidic conditions of the stomach is essential for successful colonization of the mammalian host by commensal and pathogenic bacteria.</text>
</comment>
<evidence type="ECO:0000256" key="2">
    <source>
        <dbReference type="ARBA" id="ARBA00009533"/>
    </source>
</evidence>
<dbReference type="InterPro" id="IPR010107">
    <property type="entry name" value="Glutamate_decarboxylase"/>
</dbReference>
<evidence type="ECO:0000256" key="1">
    <source>
        <dbReference type="ARBA" id="ARBA00001933"/>
    </source>
</evidence>
<dbReference type="EMBL" id="UGCP01000002">
    <property type="protein sequence ID" value="STI81906.1"/>
    <property type="molecule type" value="Genomic_DNA"/>
</dbReference>
<dbReference type="GO" id="GO:0006538">
    <property type="term" value="P:L-glutamate catabolic process"/>
    <property type="evidence" value="ECO:0007669"/>
    <property type="project" value="TreeGrafter"/>
</dbReference>
<evidence type="ECO:0000313" key="10">
    <source>
        <dbReference type="EMBL" id="STI81906.1"/>
    </source>
</evidence>
<keyword evidence="5 9" id="KW-0456">Lyase</keyword>
<evidence type="ECO:0000256" key="7">
    <source>
        <dbReference type="ARBA" id="ARBA00048868"/>
    </source>
</evidence>
<dbReference type="PANTHER" id="PTHR43321">
    <property type="entry name" value="GLUTAMATE DECARBOXYLASE"/>
    <property type="match status" value="1"/>
</dbReference>
<dbReference type="PROSITE" id="PS00392">
    <property type="entry name" value="DDC_GAD_HDC_YDC"/>
    <property type="match status" value="1"/>
</dbReference>
<evidence type="ECO:0000256" key="6">
    <source>
        <dbReference type="ARBA" id="ARBA00024984"/>
    </source>
</evidence>
<dbReference type="InterPro" id="IPR021115">
    <property type="entry name" value="Pyridoxal-P_BS"/>
</dbReference>
<dbReference type="GO" id="GO:0004351">
    <property type="term" value="F:glutamate decarboxylase activity"/>
    <property type="evidence" value="ECO:0007669"/>
    <property type="project" value="UniProtKB-EC"/>
</dbReference>
<dbReference type="EC" id="4.1.1.15" evidence="3"/>
<proteinExistence type="inferred from homology"/>
<dbReference type="GO" id="GO:0005829">
    <property type="term" value="C:cytosol"/>
    <property type="evidence" value="ECO:0007669"/>
    <property type="project" value="TreeGrafter"/>
</dbReference>
<dbReference type="InterPro" id="IPR002129">
    <property type="entry name" value="PyrdxlP-dep_de-COase"/>
</dbReference>
<gene>
    <name evidence="10" type="primary">gadB_2</name>
    <name evidence="10" type="ORF">NCTC8622_00851</name>
</gene>
<evidence type="ECO:0000256" key="8">
    <source>
        <dbReference type="PIRSR" id="PIRSR602129-50"/>
    </source>
</evidence>
<dbReference type="Gene3D" id="3.40.640.10">
    <property type="entry name" value="Type I PLP-dependent aspartate aminotransferase-like (Major domain)"/>
    <property type="match status" value="1"/>
</dbReference>
<comment type="similarity">
    <text evidence="2 9">Belongs to the group II decarboxylase family.</text>
</comment>
<dbReference type="Pfam" id="PF00282">
    <property type="entry name" value="Pyridoxal_deC"/>
    <property type="match status" value="1"/>
</dbReference>
<name>A0A376TXG3_ECOLX</name>
<evidence type="ECO:0000313" key="11">
    <source>
        <dbReference type="Proteomes" id="UP000254079"/>
    </source>
</evidence>
<protein>
    <recommendedName>
        <fullName evidence="3">glutamate decarboxylase</fullName>
        <ecNumber evidence="3">4.1.1.15</ecNumber>
    </recommendedName>
</protein>
<dbReference type="SUPFAM" id="SSF53383">
    <property type="entry name" value="PLP-dependent transferases"/>
    <property type="match status" value="1"/>
</dbReference>
<evidence type="ECO:0000256" key="3">
    <source>
        <dbReference type="ARBA" id="ARBA00012421"/>
    </source>
</evidence>
<dbReference type="InterPro" id="IPR015421">
    <property type="entry name" value="PyrdxlP-dep_Trfase_major"/>
</dbReference>
<comment type="cofactor">
    <cofactor evidence="1 8 9">
        <name>pyridoxal 5'-phosphate</name>
        <dbReference type="ChEBI" id="CHEBI:597326"/>
    </cofactor>
</comment>
<feature type="modified residue" description="N6-(pyridoxal phosphate)lysine" evidence="8">
    <location>
        <position position="95"/>
    </location>
</feature>
<organism evidence="10 11">
    <name type="scientific">Escherichia coli</name>
    <dbReference type="NCBI Taxonomy" id="562"/>
    <lineage>
        <taxon>Bacteria</taxon>
        <taxon>Pseudomonadati</taxon>
        <taxon>Pseudomonadota</taxon>
        <taxon>Gammaproteobacteria</taxon>
        <taxon>Enterobacterales</taxon>
        <taxon>Enterobacteriaceae</taxon>
        <taxon>Escherichia</taxon>
    </lineage>
</organism>
<evidence type="ECO:0000256" key="5">
    <source>
        <dbReference type="ARBA" id="ARBA00023239"/>
    </source>
</evidence>
<dbReference type="AlphaFoldDB" id="A0A376TXG3"/>
<sequence>MRPGQLFMDPKRMIEACDENTIGVVPTFGVTYTGNYEFPQPLHDALDKFQADTGIDIDMHIDAASGGFLAPFVAPDIVWDFRLPRVKSISASGHKFGLAPLGCGWVIWRDEEAAAAGTGVQR</sequence>
<dbReference type="Proteomes" id="UP000254079">
    <property type="component" value="Unassembled WGS sequence"/>
</dbReference>
<evidence type="ECO:0000256" key="9">
    <source>
        <dbReference type="RuleBase" id="RU000382"/>
    </source>
</evidence>
<reference evidence="10 11" key="1">
    <citation type="submission" date="2018-06" db="EMBL/GenBank/DDBJ databases">
        <authorList>
            <consortium name="Pathogen Informatics"/>
            <person name="Doyle S."/>
        </authorList>
    </citation>
    <scope>NUCLEOTIDE SEQUENCE [LARGE SCALE GENOMIC DNA]</scope>
    <source>
        <strain evidence="10 11">NCTC8622</strain>
    </source>
</reference>
<dbReference type="GO" id="GO:0030170">
    <property type="term" value="F:pyridoxal phosphate binding"/>
    <property type="evidence" value="ECO:0007669"/>
    <property type="project" value="InterPro"/>
</dbReference>
<evidence type="ECO:0000256" key="4">
    <source>
        <dbReference type="ARBA" id="ARBA00022898"/>
    </source>
</evidence>
<dbReference type="PANTHER" id="PTHR43321:SF3">
    <property type="entry name" value="GLUTAMATE DECARBOXYLASE"/>
    <property type="match status" value="1"/>
</dbReference>